<sequence length="164" mass="17527">MAIKVLEKCCCFDLKTGVLIIGIFSIVVSVGGLIEAPVSYSQACSGGATPQNNQECAAASSKLGGSISSEVIGIILMGLMIYGSQKESYGLMLPIIILQAIGIIIIFLFVWYLTIVFFTVSVGTGFLFMILGNAIVGITVYLWLVIYSRCQEIKNMTYSAANTA</sequence>
<feature type="transmembrane region" description="Helical" evidence="1">
    <location>
        <begin position="12"/>
        <end position="34"/>
    </location>
</feature>
<comment type="caution">
    <text evidence="2">The sequence shown here is derived from an EMBL/GenBank/DDBJ whole genome shotgun (WGS) entry which is preliminary data.</text>
</comment>
<evidence type="ECO:0000256" key="1">
    <source>
        <dbReference type="SAM" id="Phobius"/>
    </source>
</evidence>
<keyword evidence="3" id="KW-1185">Reference proteome</keyword>
<protein>
    <submittedName>
        <fullName evidence="2">Uncharacterized protein</fullName>
    </submittedName>
</protein>
<feature type="transmembrane region" description="Helical" evidence="1">
    <location>
        <begin position="126"/>
        <end position="146"/>
    </location>
</feature>
<reference evidence="2" key="1">
    <citation type="submission" date="2021-04" db="EMBL/GenBank/DDBJ databases">
        <authorList>
            <person name="Chebbi M.A.C M."/>
        </authorList>
    </citation>
    <scope>NUCLEOTIDE SEQUENCE</scope>
</reference>
<dbReference type="Proteomes" id="UP000786811">
    <property type="component" value="Unassembled WGS sequence"/>
</dbReference>
<accession>A0A8J2EJ60</accession>
<dbReference type="PANTHER" id="PTHR36694:SF11">
    <property type="entry name" value="LP21121P-RELATED"/>
    <property type="match status" value="1"/>
</dbReference>
<evidence type="ECO:0000313" key="3">
    <source>
        <dbReference type="Proteomes" id="UP000786811"/>
    </source>
</evidence>
<feature type="transmembrane region" description="Helical" evidence="1">
    <location>
        <begin position="63"/>
        <end position="83"/>
    </location>
</feature>
<dbReference type="AlphaFoldDB" id="A0A8J2EJ60"/>
<evidence type="ECO:0000313" key="2">
    <source>
        <dbReference type="EMBL" id="CAG5074206.1"/>
    </source>
</evidence>
<dbReference type="EMBL" id="CAJNRD030001114">
    <property type="protein sequence ID" value="CAG5074206.1"/>
    <property type="molecule type" value="Genomic_DNA"/>
</dbReference>
<proteinExistence type="predicted"/>
<name>A0A8J2EJ60_COTCN</name>
<dbReference type="OrthoDB" id="8190053at2759"/>
<gene>
    <name evidence="2" type="ORF">HICCMSTLAB_LOCUS961</name>
</gene>
<feature type="transmembrane region" description="Helical" evidence="1">
    <location>
        <begin position="95"/>
        <end position="120"/>
    </location>
</feature>
<dbReference type="PANTHER" id="PTHR36694">
    <property type="entry name" value="PASIFLORA 1, ISOFORM A-RELATED"/>
    <property type="match status" value="1"/>
</dbReference>
<keyword evidence="1" id="KW-0472">Membrane</keyword>
<keyword evidence="1" id="KW-1133">Transmembrane helix</keyword>
<keyword evidence="1" id="KW-0812">Transmembrane</keyword>
<organism evidence="2 3">
    <name type="scientific">Cotesia congregata</name>
    <name type="common">Parasitoid wasp</name>
    <name type="synonym">Apanteles congregatus</name>
    <dbReference type="NCBI Taxonomy" id="51543"/>
    <lineage>
        <taxon>Eukaryota</taxon>
        <taxon>Metazoa</taxon>
        <taxon>Ecdysozoa</taxon>
        <taxon>Arthropoda</taxon>
        <taxon>Hexapoda</taxon>
        <taxon>Insecta</taxon>
        <taxon>Pterygota</taxon>
        <taxon>Neoptera</taxon>
        <taxon>Endopterygota</taxon>
        <taxon>Hymenoptera</taxon>
        <taxon>Apocrita</taxon>
        <taxon>Ichneumonoidea</taxon>
        <taxon>Braconidae</taxon>
        <taxon>Microgastrinae</taxon>
        <taxon>Cotesia</taxon>
    </lineage>
</organism>